<dbReference type="PROSITE" id="PS00108">
    <property type="entry name" value="PROTEIN_KINASE_ST"/>
    <property type="match status" value="1"/>
</dbReference>
<evidence type="ECO:0008006" key="3">
    <source>
        <dbReference type="Google" id="ProtNLM"/>
    </source>
</evidence>
<dbReference type="EMBL" id="JAIQCV010000007">
    <property type="protein sequence ID" value="KAH1081794.1"/>
    <property type="molecule type" value="Genomic_DNA"/>
</dbReference>
<accession>A0A9D3VG44</accession>
<dbReference type="OrthoDB" id="2013824at2759"/>
<dbReference type="InterPro" id="IPR011009">
    <property type="entry name" value="Kinase-like_dom_sf"/>
</dbReference>
<dbReference type="AlphaFoldDB" id="A0A9D3VG44"/>
<organism evidence="1 2">
    <name type="scientific">Gossypium stocksii</name>
    <dbReference type="NCBI Taxonomy" id="47602"/>
    <lineage>
        <taxon>Eukaryota</taxon>
        <taxon>Viridiplantae</taxon>
        <taxon>Streptophyta</taxon>
        <taxon>Embryophyta</taxon>
        <taxon>Tracheophyta</taxon>
        <taxon>Spermatophyta</taxon>
        <taxon>Magnoliopsida</taxon>
        <taxon>eudicotyledons</taxon>
        <taxon>Gunneridae</taxon>
        <taxon>Pentapetalae</taxon>
        <taxon>rosids</taxon>
        <taxon>malvids</taxon>
        <taxon>Malvales</taxon>
        <taxon>Malvaceae</taxon>
        <taxon>Malvoideae</taxon>
        <taxon>Gossypium</taxon>
    </lineage>
</organism>
<gene>
    <name evidence="1" type="ORF">J1N35_021555</name>
</gene>
<dbReference type="GO" id="GO:0004672">
    <property type="term" value="F:protein kinase activity"/>
    <property type="evidence" value="ECO:0007669"/>
    <property type="project" value="InterPro"/>
</dbReference>
<dbReference type="InterPro" id="IPR008271">
    <property type="entry name" value="Ser/Thr_kinase_AS"/>
</dbReference>
<dbReference type="Proteomes" id="UP000828251">
    <property type="component" value="Unassembled WGS sequence"/>
</dbReference>
<evidence type="ECO:0000313" key="1">
    <source>
        <dbReference type="EMBL" id="KAH1081794.1"/>
    </source>
</evidence>
<protein>
    <recommendedName>
        <fullName evidence="3">Protein kinase domain-containing protein</fullName>
    </recommendedName>
</protein>
<name>A0A9D3VG44_9ROSI</name>
<dbReference type="SUPFAM" id="SSF56112">
    <property type="entry name" value="Protein kinase-like (PK-like)"/>
    <property type="match status" value="1"/>
</dbReference>
<comment type="caution">
    <text evidence="1">The sequence shown here is derived from an EMBL/GenBank/DDBJ whole genome shotgun (WGS) entry which is preliminary data.</text>
</comment>
<evidence type="ECO:0000313" key="2">
    <source>
        <dbReference type="Proteomes" id="UP000828251"/>
    </source>
</evidence>
<keyword evidence="2" id="KW-1185">Reference proteome</keyword>
<sequence>MDLQKKQAPGNQATDTIAARGLHDLHIRAKRAIIHHDVKSNNVLLDDKWVSEEMVMSGAGRSSILRIYPVSLKATASSIKAVFVLN</sequence>
<proteinExistence type="predicted"/>
<reference evidence="1 2" key="1">
    <citation type="journal article" date="2021" name="Plant Biotechnol. J.">
        <title>Multi-omics assisted identification of the key and species-specific regulatory components of drought-tolerant mechanisms in Gossypium stocksii.</title>
        <authorList>
            <person name="Yu D."/>
            <person name="Ke L."/>
            <person name="Zhang D."/>
            <person name="Wu Y."/>
            <person name="Sun Y."/>
            <person name="Mei J."/>
            <person name="Sun J."/>
            <person name="Sun Y."/>
        </authorList>
    </citation>
    <scope>NUCLEOTIDE SEQUENCE [LARGE SCALE GENOMIC DNA]</scope>
    <source>
        <strain evidence="2">cv. E1</strain>
        <tissue evidence="1">Leaf</tissue>
    </source>
</reference>
<dbReference type="Gene3D" id="1.10.510.10">
    <property type="entry name" value="Transferase(Phosphotransferase) domain 1"/>
    <property type="match status" value="1"/>
</dbReference>